<dbReference type="RefSeq" id="WP_185691122.1">
    <property type="nucleotide sequence ID" value="NZ_JACHVA010000016.1"/>
</dbReference>
<dbReference type="InterPro" id="IPR018639">
    <property type="entry name" value="DUF2062"/>
</dbReference>
<evidence type="ECO:0000259" key="2">
    <source>
        <dbReference type="Pfam" id="PF09835"/>
    </source>
</evidence>
<organism evidence="3 4">
    <name type="scientific">Puniceicoccus vermicola</name>
    <dbReference type="NCBI Taxonomy" id="388746"/>
    <lineage>
        <taxon>Bacteria</taxon>
        <taxon>Pseudomonadati</taxon>
        <taxon>Verrucomicrobiota</taxon>
        <taxon>Opitutia</taxon>
        <taxon>Puniceicoccales</taxon>
        <taxon>Puniceicoccaceae</taxon>
        <taxon>Puniceicoccus</taxon>
    </lineage>
</organism>
<dbReference type="Proteomes" id="UP000525652">
    <property type="component" value="Unassembled WGS sequence"/>
</dbReference>
<keyword evidence="4" id="KW-1185">Reference proteome</keyword>
<dbReference type="AlphaFoldDB" id="A0A7X1AUW4"/>
<gene>
    <name evidence="3" type="ORF">H5P30_01105</name>
</gene>
<feature type="transmembrane region" description="Helical" evidence="1">
    <location>
        <begin position="93"/>
        <end position="114"/>
    </location>
</feature>
<keyword evidence="1" id="KW-1133">Transmembrane helix</keyword>
<accession>A0A7X1AUW4</accession>
<sequence length="227" mass="26068">MTKEEDQLREKRFSRIRRVKKLLRPLPRRANIHRYPVLNWFAGTARKKDFLWSFRRNAVVPAFYVGWVLTLLPLYGLQLVLAFLLALGFRANLMIMIALQMVSNPITVLPLWYLNYQVGNFFLNLIFGESPIRFGVLISEASDQNFSFRQTLDFIIERTRESGSSVVSELLGRLVGGTFLGGLILGLLAGFISCCIYRIVLNRYVPSYNKVAAEALRRDRNSGRNDS</sequence>
<keyword evidence="1" id="KW-0812">Transmembrane</keyword>
<dbReference type="Pfam" id="PF09835">
    <property type="entry name" value="DUF2062"/>
    <property type="match status" value="1"/>
</dbReference>
<dbReference type="EMBL" id="JACHVA010000016">
    <property type="protein sequence ID" value="MBC2600372.1"/>
    <property type="molecule type" value="Genomic_DNA"/>
</dbReference>
<dbReference type="PANTHER" id="PTHR40547:SF1">
    <property type="entry name" value="SLL0298 PROTEIN"/>
    <property type="match status" value="1"/>
</dbReference>
<comment type="caution">
    <text evidence="3">The sequence shown here is derived from an EMBL/GenBank/DDBJ whole genome shotgun (WGS) entry which is preliminary data.</text>
</comment>
<name>A0A7X1AUW4_9BACT</name>
<evidence type="ECO:0000313" key="4">
    <source>
        <dbReference type="Proteomes" id="UP000525652"/>
    </source>
</evidence>
<dbReference type="PANTHER" id="PTHR40547">
    <property type="entry name" value="SLL0298 PROTEIN"/>
    <property type="match status" value="1"/>
</dbReference>
<protein>
    <submittedName>
        <fullName evidence="3">DUF2062 domain-containing protein</fullName>
    </submittedName>
</protein>
<keyword evidence="1" id="KW-0472">Membrane</keyword>
<evidence type="ECO:0000256" key="1">
    <source>
        <dbReference type="SAM" id="Phobius"/>
    </source>
</evidence>
<feature type="transmembrane region" description="Helical" evidence="1">
    <location>
        <begin position="62"/>
        <end position="86"/>
    </location>
</feature>
<feature type="transmembrane region" description="Helical" evidence="1">
    <location>
        <begin position="179"/>
        <end position="200"/>
    </location>
</feature>
<reference evidence="3 4" key="1">
    <citation type="submission" date="2020-07" db="EMBL/GenBank/DDBJ databases">
        <authorList>
            <person name="Feng X."/>
        </authorList>
    </citation>
    <scope>NUCLEOTIDE SEQUENCE [LARGE SCALE GENOMIC DNA]</scope>
    <source>
        <strain evidence="3 4">JCM14086</strain>
    </source>
</reference>
<proteinExistence type="predicted"/>
<evidence type="ECO:0000313" key="3">
    <source>
        <dbReference type="EMBL" id="MBC2600372.1"/>
    </source>
</evidence>
<feature type="domain" description="DUF2062" evidence="2">
    <location>
        <begin position="47"/>
        <end position="205"/>
    </location>
</feature>